<organism evidence="1 2">
    <name type="scientific">Brevibacillus brevis</name>
    <name type="common">Bacillus brevis</name>
    <dbReference type="NCBI Taxonomy" id="1393"/>
    <lineage>
        <taxon>Bacteria</taxon>
        <taxon>Bacillati</taxon>
        <taxon>Bacillota</taxon>
        <taxon>Bacilli</taxon>
        <taxon>Bacillales</taxon>
        <taxon>Paenibacillaceae</taxon>
        <taxon>Brevibacillus</taxon>
    </lineage>
</organism>
<dbReference type="RefSeq" id="WP_310766217.1">
    <property type="nucleotide sequence ID" value="NZ_CP134050.1"/>
</dbReference>
<sequence length="185" mass="21112">MKLLCSSTTGSFTSLSRSIEYMGDKFVLVTITVNVPEPEKSYYLRGGFQWRLYGQAEPLTVSLDLRDDFVLNGGVLKEIRFFISESVVQGSDRFHYHQKPKGLPLISFDEKEAQHGYYHEEKGNFSFHLVDNSLYCLFDNMESTSVVEVNEQLSCIFDNQNALSGLKLQNLSTEEIIVFKEANLL</sequence>
<protein>
    <submittedName>
        <fullName evidence="1">Uncharacterized protein</fullName>
    </submittedName>
</protein>
<reference evidence="1 2" key="1">
    <citation type="submission" date="2023-09" db="EMBL/GenBank/DDBJ databases">
        <title>Complete Genome and Methylome dissection of Bacillus brevis NEB573 original source of BbsI restriction endonuclease.</title>
        <authorList>
            <person name="Fomenkov A."/>
            <person name="Roberts R.D."/>
        </authorList>
    </citation>
    <scope>NUCLEOTIDE SEQUENCE [LARGE SCALE GENOMIC DNA]</scope>
    <source>
        <strain evidence="1 2">NEB573</strain>
    </source>
</reference>
<keyword evidence="2" id="KW-1185">Reference proteome</keyword>
<gene>
    <name evidence="1" type="ORF">RGB73_26940</name>
</gene>
<dbReference type="Proteomes" id="UP001256827">
    <property type="component" value="Chromosome"/>
</dbReference>
<proteinExistence type="predicted"/>
<name>A0ABY9T2E3_BREBE</name>
<evidence type="ECO:0000313" key="2">
    <source>
        <dbReference type="Proteomes" id="UP001256827"/>
    </source>
</evidence>
<dbReference type="EMBL" id="CP134050">
    <property type="protein sequence ID" value="WNC14274.1"/>
    <property type="molecule type" value="Genomic_DNA"/>
</dbReference>
<evidence type="ECO:0000313" key="1">
    <source>
        <dbReference type="EMBL" id="WNC14274.1"/>
    </source>
</evidence>
<accession>A0ABY9T2E3</accession>